<keyword evidence="3" id="KW-0540">Nuclease</keyword>
<dbReference type="InterPro" id="IPR000477">
    <property type="entry name" value="RT_dom"/>
</dbReference>
<dbReference type="GO" id="GO:0004519">
    <property type="term" value="F:endonuclease activity"/>
    <property type="evidence" value="ECO:0007669"/>
    <property type="project" value="UniProtKB-KW"/>
</dbReference>
<dbReference type="Gene3D" id="2.40.70.10">
    <property type="entry name" value="Acid Proteases"/>
    <property type="match status" value="1"/>
</dbReference>
<keyword evidence="4" id="KW-0255">Endonuclease</keyword>
<dbReference type="CDD" id="cd09274">
    <property type="entry name" value="RNase_HI_RT_Ty3"/>
    <property type="match status" value="1"/>
</dbReference>
<dbReference type="GO" id="GO:0016779">
    <property type="term" value="F:nucleotidyltransferase activity"/>
    <property type="evidence" value="ECO:0007669"/>
    <property type="project" value="UniProtKB-KW"/>
</dbReference>
<dbReference type="SUPFAM" id="SSF56672">
    <property type="entry name" value="DNA/RNA polymerases"/>
    <property type="match status" value="1"/>
</dbReference>
<reference evidence="8" key="3">
    <citation type="submission" date="2022-06" db="UniProtKB">
        <authorList>
            <consortium name="EnsemblPlants"/>
        </authorList>
    </citation>
    <scope>IDENTIFICATION</scope>
</reference>
<name>A0A8R7P4N5_TRIUA</name>
<reference evidence="9" key="1">
    <citation type="journal article" date="2013" name="Nature">
        <title>Draft genome of the wheat A-genome progenitor Triticum urartu.</title>
        <authorList>
            <person name="Ling H.Q."/>
            <person name="Zhao S."/>
            <person name="Liu D."/>
            <person name="Wang J."/>
            <person name="Sun H."/>
            <person name="Zhang C."/>
            <person name="Fan H."/>
            <person name="Li D."/>
            <person name="Dong L."/>
            <person name="Tao Y."/>
            <person name="Gao C."/>
            <person name="Wu H."/>
            <person name="Li Y."/>
            <person name="Cui Y."/>
            <person name="Guo X."/>
            <person name="Zheng S."/>
            <person name="Wang B."/>
            <person name="Yu K."/>
            <person name="Liang Q."/>
            <person name="Yang W."/>
            <person name="Lou X."/>
            <person name="Chen J."/>
            <person name="Feng M."/>
            <person name="Jian J."/>
            <person name="Zhang X."/>
            <person name="Luo G."/>
            <person name="Jiang Y."/>
            <person name="Liu J."/>
            <person name="Wang Z."/>
            <person name="Sha Y."/>
            <person name="Zhang B."/>
            <person name="Wu H."/>
            <person name="Tang D."/>
            <person name="Shen Q."/>
            <person name="Xue P."/>
            <person name="Zou S."/>
            <person name="Wang X."/>
            <person name="Liu X."/>
            <person name="Wang F."/>
            <person name="Yang Y."/>
            <person name="An X."/>
            <person name="Dong Z."/>
            <person name="Zhang K."/>
            <person name="Zhang X."/>
            <person name="Luo M.C."/>
            <person name="Dvorak J."/>
            <person name="Tong Y."/>
            <person name="Wang J."/>
            <person name="Yang H."/>
            <person name="Li Z."/>
            <person name="Wang D."/>
            <person name="Zhang A."/>
            <person name="Wang J."/>
        </authorList>
    </citation>
    <scope>NUCLEOTIDE SEQUENCE</scope>
    <source>
        <strain evidence="9">cv. G1812</strain>
    </source>
</reference>
<evidence type="ECO:0000256" key="2">
    <source>
        <dbReference type="ARBA" id="ARBA00022695"/>
    </source>
</evidence>
<evidence type="ECO:0000256" key="3">
    <source>
        <dbReference type="ARBA" id="ARBA00022722"/>
    </source>
</evidence>
<dbReference type="Proteomes" id="UP000015106">
    <property type="component" value="Chromosome 1"/>
</dbReference>
<evidence type="ECO:0000313" key="9">
    <source>
        <dbReference type="Proteomes" id="UP000015106"/>
    </source>
</evidence>
<dbReference type="Gene3D" id="3.30.70.270">
    <property type="match status" value="2"/>
</dbReference>
<dbReference type="InterPro" id="IPR041577">
    <property type="entry name" value="RT_RNaseH_2"/>
</dbReference>
<keyword evidence="4" id="KW-0378">Hydrolase</keyword>
<dbReference type="FunFam" id="3.10.20.370:FF:000001">
    <property type="entry name" value="Retrovirus-related Pol polyprotein from transposon 17.6-like protein"/>
    <property type="match status" value="1"/>
</dbReference>
<sequence>MPEKLDDPGSFCVPCVIGNKTYSDLCDLGSSVSVLPHSVSKRMFLGELNPTSITLQLADRTYRRPVGILEDVPIKVGKFAYPVDFVVLDMEDKSEAVILGRPFLATAGALIDVEEAKLSLRFGNEKVEFDMKHATHVSQGEEHCYRIDTLQKCVEEGYEERYGRNYGEVVEEDNSEIRYEEIRPVSMLERSARSLEKMQPRQIEMKQLPESLKYVFLDNENQWPIIVNSELTEMQIKGLQAVLQKYKDVIGYSIDDMKGINPAVCSHRIYLKESIVPIRESQRRLNPHLQEFVKKEILKFLSADIIYPISDSEWVSPIHMVPKKGGITVIENEQGQTIPSRTVTGWRMVNDFRKLDEVTRKDHFPLPFIDQMLERLVGHEYFCCLDGYSGFLQIPIHPDDQDKTTFTCPYRTFAYKRLAYGLCNAPPTFQRFVLSIFSDMIGIKVEVFIDDITVVGKSYEDCLNNLAAVLQRCSEHNLVLNWEKCQFLVREGIILGHLVSKRGIEVDPAKVEVISKLPPPVNVKGVRSFLGHAGFYRRFIKDFSKIAKPLTNLLNNDVKFNFDAECEKSFNLLKEALVTAPVVQPPDWELPFEIMCDASDFAVGAVLGQRKGKDLHVIYYASKTLDDAQANYTTTEKELLAVVYAFDKFRQYLVGSHCVVYTDHAAIRYLLSKKEAKPRLIR</sequence>
<dbReference type="CDD" id="cd01647">
    <property type="entry name" value="RT_LTR"/>
    <property type="match status" value="1"/>
</dbReference>
<dbReference type="InterPro" id="IPR043128">
    <property type="entry name" value="Rev_trsase/Diguanyl_cyclase"/>
</dbReference>
<protein>
    <recommendedName>
        <fullName evidence="10">Reverse transcriptase</fullName>
    </recommendedName>
</protein>
<evidence type="ECO:0008006" key="10">
    <source>
        <dbReference type="Google" id="ProtNLM"/>
    </source>
</evidence>
<dbReference type="EnsemblPlants" id="TuG1812G0100002437.01.T01">
    <property type="protein sequence ID" value="TuG1812G0100002437.01.T01.cds360763"/>
    <property type="gene ID" value="TuG1812G0100002437.01"/>
</dbReference>
<dbReference type="InterPro" id="IPR021109">
    <property type="entry name" value="Peptidase_aspartic_dom_sf"/>
</dbReference>
<dbReference type="InterPro" id="IPR050951">
    <property type="entry name" value="Retrovirus_Pol_polyprotein"/>
</dbReference>
<dbReference type="Pfam" id="PF00078">
    <property type="entry name" value="RVT_1"/>
    <property type="match status" value="1"/>
</dbReference>
<dbReference type="SUPFAM" id="SSF50630">
    <property type="entry name" value="Acid proteases"/>
    <property type="match status" value="1"/>
</dbReference>
<keyword evidence="2" id="KW-0548">Nucleotidyltransferase</keyword>
<feature type="domain" description="Reverse transcriptase" evidence="6">
    <location>
        <begin position="343"/>
        <end position="497"/>
    </location>
</feature>
<dbReference type="CDD" id="cd00303">
    <property type="entry name" value="retropepsin_like"/>
    <property type="match status" value="1"/>
</dbReference>
<evidence type="ECO:0000259" key="6">
    <source>
        <dbReference type="Pfam" id="PF00078"/>
    </source>
</evidence>
<proteinExistence type="predicted"/>
<dbReference type="Gene3D" id="3.10.10.10">
    <property type="entry name" value="HIV Type 1 Reverse Transcriptase, subunit A, domain 1"/>
    <property type="match status" value="1"/>
</dbReference>
<dbReference type="PANTHER" id="PTHR37984">
    <property type="entry name" value="PROTEIN CBG26694"/>
    <property type="match status" value="1"/>
</dbReference>
<organism evidence="8 9">
    <name type="scientific">Triticum urartu</name>
    <name type="common">Red wild einkorn</name>
    <name type="synonym">Crithodium urartu</name>
    <dbReference type="NCBI Taxonomy" id="4572"/>
    <lineage>
        <taxon>Eukaryota</taxon>
        <taxon>Viridiplantae</taxon>
        <taxon>Streptophyta</taxon>
        <taxon>Embryophyta</taxon>
        <taxon>Tracheophyta</taxon>
        <taxon>Spermatophyta</taxon>
        <taxon>Magnoliopsida</taxon>
        <taxon>Liliopsida</taxon>
        <taxon>Poales</taxon>
        <taxon>Poaceae</taxon>
        <taxon>BOP clade</taxon>
        <taxon>Pooideae</taxon>
        <taxon>Triticodae</taxon>
        <taxon>Triticeae</taxon>
        <taxon>Triticinae</taxon>
        <taxon>Triticum</taxon>
    </lineage>
</organism>
<dbReference type="AlphaFoldDB" id="A0A8R7P4N5"/>
<evidence type="ECO:0000259" key="7">
    <source>
        <dbReference type="Pfam" id="PF17919"/>
    </source>
</evidence>
<dbReference type="Gramene" id="TuG1812G0100002437.01.T01">
    <property type="protein sequence ID" value="TuG1812G0100002437.01.T01.cds360763"/>
    <property type="gene ID" value="TuG1812G0100002437.01"/>
</dbReference>
<evidence type="ECO:0000256" key="4">
    <source>
        <dbReference type="ARBA" id="ARBA00022759"/>
    </source>
</evidence>
<dbReference type="Pfam" id="PF17919">
    <property type="entry name" value="RT_RNaseH_2"/>
    <property type="match status" value="1"/>
</dbReference>
<feature type="domain" description="Reverse transcriptase/retrotransposon-derived protein RNase H-like" evidence="7">
    <location>
        <begin position="563"/>
        <end position="660"/>
    </location>
</feature>
<reference evidence="8" key="2">
    <citation type="submission" date="2018-03" db="EMBL/GenBank/DDBJ databases">
        <title>The Triticum urartu genome reveals the dynamic nature of wheat genome evolution.</title>
        <authorList>
            <person name="Ling H."/>
            <person name="Ma B."/>
            <person name="Shi X."/>
            <person name="Liu H."/>
            <person name="Dong L."/>
            <person name="Sun H."/>
            <person name="Cao Y."/>
            <person name="Gao Q."/>
            <person name="Zheng S."/>
            <person name="Li Y."/>
            <person name="Yu Y."/>
            <person name="Du H."/>
            <person name="Qi M."/>
            <person name="Li Y."/>
            <person name="Yu H."/>
            <person name="Cui Y."/>
            <person name="Wang N."/>
            <person name="Chen C."/>
            <person name="Wu H."/>
            <person name="Zhao Y."/>
            <person name="Zhang J."/>
            <person name="Li Y."/>
            <person name="Zhou W."/>
            <person name="Zhang B."/>
            <person name="Hu W."/>
            <person name="Eijk M."/>
            <person name="Tang J."/>
            <person name="Witsenboer H."/>
            <person name="Zhao S."/>
            <person name="Li Z."/>
            <person name="Zhang A."/>
            <person name="Wang D."/>
            <person name="Liang C."/>
        </authorList>
    </citation>
    <scope>NUCLEOTIDE SEQUENCE [LARGE SCALE GENOMIC DNA]</scope>
    <source>
        <strain evidence="8">cv. G1812</strain>
    </source>
</reference>
<evidence type="ECO:0000256" key="1">
    <source>
        <dbReference type="ARBA" id="ARBA00022679"/>
    </source>
</evidence>
<dbReference type="PANTHER" id="PTHR37984:SF5">
    <property type="entry name" value="PROTEIN NYNRIN-LIKE"/>
    <property type="match status" value="1"/>
</dbReference>
<keyword evidence="5" id="KW-0511">Multifunctional enzyme</keyword>
<dbReference type="FunFam" id="3.30.70.270:FF:000020">
    <property type="entry name" value="Transposon Tf2-6 polyprotein-like Protein"/>
    <property type="match status" value="1"/>
</dbReference>
<evidence type="ECO:0000313" key="8">
    <source>
        <dbReference type="EnsemblPlants" id="TuG1812G0100002437.01.T01.cds360763"/>
    </source>
</evidence>
<dbReference type="InterPro" id="IPR043502">
    <property type="entry name" value="DNA/RNA_pol_sf"/>
</dbReference>
<evidence type="ECO:0000256" key="5">
    <source>
        <dbReference type="ARBA" id="ARBA00023268"/>
    </source>
</evidence>
<keyword evidence="9" id="KW-1185">Reference proteome</keyword>
<keyword evidence="1" id="KW-0808">Transferase</keyword>
<accession>A0A8R7P4N5</accession>